<dbReference type="EMBL" id="AP014963">
    <property type="protein sequence ID" value="BAT01251.1"/>
    <property type="molecule type" value="Genomic_DNA"/>
</dbReference>
<organism evidence="2 3">
    <name type="scientific">Oryza sativa subsp. japonica</name>
    <name type="common">Rice</name>
    <dbReference type="NCBI Taxonomy" id="39947"/>
    <lineage>
        <taxon>Eukaryota</taxon>
        <taxon>Viridiplantae</taxon>
        <taxon>Streptophyta</taxon>
        <taxon>Embryophyta</taxon>
        <taxon>Tracheophyta</taxon>
        <taxon>Spermatophyta</taxon>
        <taxon>Magnoliopsida</taxon>
        <taxon>Liliopsida</taxon>
        <taxon>Poales</taxon>
        <taxon>Poaceae</taxon>
        <taxon>BOP clade</taxon>
        <taxon>Oryzoideae</taxon>
        <taxon>Oryzeae</taxon>
        <taxon>Oryzinae</taxon>
        <taxon>Oryza</taxon>
        <taxon>Oryza sativa</taxon>
    </lineage>
</organism>
<sequence length="77" mass="9064">MSPKKKEVWKMKTRVYKQQKKEEYLVDKCAHEDTQNASMTIKNTRVRASHNFSQEKLESRRAGDRAKYATQTPTETS</sequence>
<reference evidence="3" key="1">
    <citation type="journal article" date="2005" name="Nature">
        <title>The map-based sequence of the rice genome.</title>
        <authorList>
            <consortium name="International rice genome sequencing project (IRGSP)"/>
            <person name="Matsumoto T."/>
            <person name="Wu J."/>
            <person name="Kanamori H."/>
            <person name="Katayose Y."/>
            <person name="Fujisawa M."/>
            <person name="Namiki N."/>
            <person name="Mizuno H."/>
            <person name="Yamamoto K."/>
            <person name="Antonio B.A."/>
            <person name="Baba T."/>
            <person name="Sakata K."/>
            <person name="Nagamura Y."/>
            <person name="Aoki H."/>
            <person name="Arikawa K."/>
            <person name="Arita K."/>
            <person name="Bito T."/>
            <person name="Chiden Y."/>
            <person name="Fujitsuka N."/>
            <person name="Fukunaka R."/>
            <person name="Hamada M."/>
            <person name="Harada C."/>
            <person name="Hayashi A."/>
            <person name="Hijishita S."/>
            <person name="Honda M."/>
            <person name="Hosokawa S."/>
            <person name="Ichikawa Y."/>
            <person name="Idonuma A."/>
            <person name="Iijima M."/>
            <person name="Ikeda M."/>
            <person name="Ikeno M."/>
            <person name="Ito K."/>
            <person name="Ito S."/>
            <person name="Ito T."/>
            <person name="Ito Y."/>
            <person name="Ito Y."/>
            <person name="Iwabuchi A."/>
            <person name="Kamiya K."/>
            <person name="Karasawa W."/>
            <person name="Kurita K."/>
            <person name="Katagiri S."/>
            <person name="Kikuta A."/>
            <person name="Kobayashi H."/>
            <person name="Kobayashi N."/>
            <person name="Machita K."/>
            <person name="Maehara T."/>
            <person name="Masukawa M."/>
            <person name="Mizubayashi T."/>
            <person name="Mukai Y."/>
            <person name="Nagasaki H."/>
            <person name="Nagata Y."/>
            <person name="Naito S."/>
            <person name="Nakashima M."/>
            <person name="Nakama Y."/>
            <person name="Nakamichi Y."/>
            <person name="Nakamura M."/>
            <person name="Meguro A."/>
            <person name="Negishi M."/>
            <person name="Ohta I."/>
            <person name="Ohta T."/>
            <person name="Okamoto M."/>
            <person name="Ono N."/>
            <person name="Saji S."/>
            <person name="Sakaguchi M."/>
            <person name="Sakai K."/>
            <person name="Shibata M."/>
            <person name="Shimokawa T."/>
            <person name="Song J."/>
            <person name="Takazaki Y."/>
            <person name="Terasawa K."/>
            <person name="Tsugane M."/>
            <person name="Tsuji K."/>
            <person name="Ueda S."/>
            <person name="Waki K."/>
            <person name="Yamagata H."/>
            <person name="Yamamoto M."/>
            <person name="Yamamoto S."/>
            <person name="Yamane H."/>
            <person name="Yoshiki S."/>
            <person name="Yoshihara R."/>
            <person name="Yukawa K."/>
            <person name="Zhong H."/>
            <person name="Yano M."/>
            <person name="Yuan Q."/>
            <person name="Ouyang S."/>
            <person name="Liu J."/>
            <person name="Jones K.M."/>
            <person name="Gansberger K."/>
            <person name="Moffat K."/>
            <person name="Hill J."/>
            <person name="Bera J."/>
            <person name="Fadrosh D."/>
            <person name="Jin S."/>
            <person name="Johri S."/>
            <person name="Kim M."/>
            <person name="Overton L."/>
            <person name="Reardon M."/>
            <person name="Tsitrin T."/>
            <person name="Vuong H."/>
            <person name="Weaver B."/>
            <person name="Ciecko A."/>
            <person name="Tallon L."/>
            <person name="Jackson J."/>
            <person name="Pai G."/>
            <person name="Aken S.V."/>
            <person name="Utterback T."/>
            <person name="Reidmuller S."/>
            <person name="Feldblyum T."/>
            <person name="Hsiao J."/>
            <person name="Zismann V."/>
            <person name="Iobst S."/>
            <person name="de Vazeille A.R."/>
            <person name="Buell C.R."/>
            <person name="Ying K."/>
            <person name="Li Y."/>
            <person name="Lu T."/>
            <person name="Huang Y."/>
            <person name="Zhao Q."/>
            <person name="Feng Q."/>
            <person name="Zhang L."/>
            <person name="Zhu J."/>
            <person name="Weng Q."/>
            <person name="Mu J."/>
            <person name="Lu Y."/>
            <person name="Fan D."/>
            <person name="Liu Y."/>
            <person name="Guan J."/>
            <person name="Zhang Y."/>
            <person name="Yu S."/>
            <person name="Liu X."/>
            <person name="Zhang Y."/>
            <person name="Hong G."/>
            <person name="Han B."/>
            <person name="Choisne N."/>
            <person name="Demange N."/>
            <person name="Orjeda G."/>
            <person name="Samain S."/>
            <person name="Cattolico L."/>
            <person name="Pelletier E."/>
            <person name="Couloux A."/>
            <person name="Segurens B."/>
            <person name="Wincker P."/>
            <person name="D'Hont A."/>
            <person name="Scarpelli C."/>
            <person name="Weissenbach J."/>
            <person name="Salanoubat M."/>
            <person name="Quetier F."/>
            <person name="Yu Y."/>
            <person name="Kim H.R."/>
            <person name="Rambo T."/>
            <person name="Currie J."/>
            <person name="Collura K."/>
            <person name="Luo M."/>
            <person name="Yang T."/>
            <person name="Ammiraju J.S.S."/>
            <person name="Engler F."/>
            <person name="Soderlund C."/>
            <person name="Wing R.A."/>
            <person name="Palmer L.E."/>
            <person name="de la Bastide M."/>
            <person name="Spiegel L."/>
            <person name="Nascimento L."/>
            <person name="Zutavern T."/>
            <person name="O'Shaughnessy A."/>
            <person name="Dike S."/>
            <person name="Dedhia N."/>
            <person name="Preston R."/>
            <person name="Balija V."/>
            <person name="McCombie W.R."/>
            <person name="Chow T."/>
            <person name="Chen H."/>
            <person name="Chung M."/>
            <person name="Chen C."/>
            <person name="Shaw J."/>
            <person name="Wu H."/>
            <person name="Hsiao K."/>
            <person name="Chao Y."/>
            <person name="Chu M."/>
            <person name="Cheng C."/>
            <person name="Hour A."/>
            <person name="Lee P."/>
            <person name="Lin S."/>
            <person name="Lin Y."/>
            <person name="Liou J."/>
            <person name="Liu S."/>
            <person name="Hsing Y."/>
            <person name="Raghuvanshi S."/>
            <person name="Mohanty A."/>
            <person name="Bharti A.K."/>
            <person name="Gaur A."/>
            <person name="Gupta V."/>
            <person name="Kumar D."/>
            <person name="Ravi V."/>
            <person name="Vij S."/>
            <person name="Kapur A."/>
            <person name="Khurana P."/>
            <person name="Khurana P."/>
            <person name="Khurana J.P."/>
            <person name="Tyagi A.K."/>
            <person name="Gaikwad K."/>
            <person name="Singh A."/>
            <person name="Dalal V."/>
            <person name="Srivastava S."/>
            <person name="Dixit A."/>
            <person name="Pal A.K."/>
            <person name="Ghazi I.A."/>
            <person name="Yadav M."/>
            <person name="Pandit A."/>
            <person name="Bhargava A."/>
            <person name="Sureshbabu K."/>
            <person name="Batra K."/>
            <person name="Sharma T.R."/>
            <person name="Mohapatra T."/>
            <person name="Singh N.K."/>
            <person name="Messing J."/>
            <person name="Nelson A.B."/>
            <person name="Fuks G."/>
            <person name="Kavchok S."/>
            <person name="Keizer G."/>
            <person name="Linton E."/>
            <person name="Llaca V."/>
            <person name="Song R."/>
            <person name="Tanyolac B."/>
            <person name="Young S."/>
            <person name="Ho-Il K."/>
            <person name="Hahn J.H."/>
            <person name="Sangsakoo G."/>
            <person name="Vanavichit A."/>
            <person name="de Mattos Luiz.A.T."/>
            <person name="Zimmer P.D."/>
            <person name="Malone G."/>
            <person name="Dellagostin O."/>
            <person name="de Oliveira A.C."/>
            <person name="Bevan M."/>
            <person name="Bancroft I."/>
            <person name="Minx P."/>
            <person name="Cordum H."/>
            <person name="Wilson R."/>
            <person name="Cheng Z."/>
            <person name="Jin W."/>
            <person name="Jiang J."/>
            <person name="Leong S.A."/>
            <person name="Iwama H."/>
            <person name="Gojobori T."/>
            <person name="Itoh T."/>
            <person name="Niimura Y."/>
            <person name="Fujii Y."/>
            <person name="Habara T."/>
            <person name="Sakai H."/>
            <person name="Sato Y."/>
            <person name="Wilson G."/>
            <person name="Kumar K."/>
            <person name="McCouch S."/>
            <person name="Juretic N."/>
            <person name="Hoen D."/>
            <person name="Wright S."/>
            <person name="Bruskiewich R."/>
            <person name="Bureau T."/>
            <person name="Miyao A."/>
            <person name="Hirochika H."/>
            <person name="Nishikawa T."/>
            <person name="Kadowaki K."/>
            <person name="Sugiura M."/>
            <person name="Burr B."/>
            <person name="Sasaki T."/>
        </authorList>
    </citation>
    <scope>NUCLEOTIDE SEQUENCE [LARGE SCALE GENOMIC DNA]</scope>
    <source>
        <strain evidence="3">cv. Nipponbare</strain>
    </source>
</reference>
<gene>
    <name evidence="2" type="ordered locus">Os07g0437900</name>
    <name evidence="2" type="ORF">OSNPB_070437900</name>
</gene>
<evidence type="ECO:0000313" key="3">
    <source>
        <dbReference type="Proteomes" id="UP000059680"/>
    </source>
</evidence>
<evidence type="ECO:0000256" key="1">
    <source>
        <dbReference type="SAM" id="MobiDB-lite"/>
    </source>
</evidence>
<dbReference type="PaxDb" id="39947-A0A0P0X5G3"/>
<dbReference type="Proteomes" id="UP000059680">
    <property type="component" value="Chromosome 7"/>
</dbReference>
<dbReference type="AlphaFoldDB" id="A0A0P0X5G3"/>
<reference evidence="2 3" key="2">
    <citation type="journal article" date="2013" name="Plant Cell Physiol.">
        <title>Rice Annotation Project Database (RAP-DB): an integrative and interactive database for rice genomics.</title>
        <authorList>
            <person name="Sakai H."/>
            <person name="Lee S.S."/>
            <person name="Tanaka T."/>
            <person name="Numa H."/>
            <person name="Kim J."/>
            <person name="Kawahara Y."/>
            <person name="Wakimoto H."/>
            <person name="Yang C.C."/>
            <person name="Iwamoto M."/>
            <person name="Abe T."/>
            <person name="Yamada Y."/>
            <person name="Muto A."/>
            <person name="Inokuchi H."/>
            <person name="Ikemura T."/>
            <person name="Matsumoto T."/>
            <person name="Sasaki T."/>
            <person name="Itoh T."/>
        </authorList>
    </citation>
    <scope>NUCLEOTIDE SEQUENCE [LARGE SCALE GENOMIC DNA]</scope>
    <source>
        <strain evidence="3">cv. Nipponbare</strain>
    </source>
</reference>
<evidence type="ECO:0000313" key="2">
    <source>
        <dbReference type="EMBL" id="BAT01251.1"/>
    </source>
</evidence>
<dbReference type="SMR" id="A0A0P0X5G3"/>
<proteinExistence type="predicted"/>
<protein>
    <submittedName>
        <fullName evidence="2">Os07g0437900 protein</fullName>
    </submittedName>
</protein>
<name>A0A0P0X5G3_ORYSJ</name>
<reference evidence="2 3" key="3">
    <citation type="journal article" date="2013" name="Rice">
        <title>Improvement of the Oryza sativa Nipponbare reference genome using next generation sequence and optical map data.</title>
        <authorList>
            <person name="Kawahara Y."/>
            <person name="de la Bastide M."/>
            <person name="Hamilton J.P."/>
            <person name="Kanamori H."/>
            <person name="McCombie W.R."/>
            <person name="Ouyang S."/>
            <person name="Schwartz D.C."/>
            <person name="Tanaka T."/>
            <person name="Wu J."/>
            <person name="Zhou S."/>
            <person name="Childs K.L."/>
            <person name="Davidson R.M."/>
            <person name="Lin H."/>
            <person name="Quesada-Ocampo L."/>
            <person name="Vaillancourt B."/>
            <person name="Sakai H."/>
            <person name="Lee S.S."/>
            <person name="Kim J."/>
            <person name="Numa H."/>
            <person name="Itoh T."/>
            <person name="Buell C.R."/>
            <person name="Matsumoto T."/>
        </authorList>
    </citation>
    <scope>NUCLEOTIDE SEQUENCE [LARGE SCALE GENOMIC DNA]</scope>
    <source>
        <strain evidence="3">cv. Nipponbare</strain>
    </source>
</reference>
<feature type="region of interest" description="Disordered" evidence="1">
    <location>
        <begin position="47"/>
        <end position="77"/>
    </location>
</feature>
<feature type="compositionally biased region" description="Basic and acidic residues" evidence="1">
    <location>
        <begin position="53"/>
        <end position="67"/>
    </location>
</feature>
<keyword evidence="3" id="KW-1185">Reference proteome</keyword>
<dbReference type="InParanoid" id="A0A0P0X5G3"/>
<accession>A0A0P0X5G3</accession>